<organism evidence="1 2">
    <name type="scientific">Rhododendron molle</name>
    <name type="common">Chinese azalea</name>
    <name type="synonym">Azalea mollis</name>
    <dbReference type="NCBI Taxonomy" id="49168"/>
    <lineage>
        <taxon>Eukaryota</taxon>
        <taxon>Viridiplantae</taxon>
        <taxon>Streptophyta</taxon>
        <taxon>Embryophyta</taxon>
        <taxon>Tracheophyta</taxon>
        <taxon>Spermatophyta</taxon>
        <taxon>Magnoliopsida</taxon>
        <taxon>eudicotyledons</taxon>
        <taxon>Gunneridae</taxon>
        <taxon>Pentapetalae</taxon>
        <taxon>asterids</taxon>
        <taxon>Ericales</taxon>
        <taxon>Ericaceae</taxon>
        <taxon>Ericoideae</taxon>
        <taxon>Rhodoreae</taxon>
        <taxon>Rhododendron</taxon>
    </lineage>
</organism>
<protein>
    <submittedName>
        <fullName evidence="1">Uncharacterized protein</fullName>
    </submittedName>
</protein>
<dbReference type="EMBL" id="CM046390">
    <property type="protein sequence ID" value="KAI8564359.1"/>
    <property type="molecule type" value="Genomic_DNA"/>
</dbReference>
<proteinExistence type="predicted"/>
<evidence type="ECO:0000313" key="1">
    <source>
        <dbReference type="EMBL" id="KAI8564359.1"/>
    </source>
</evidence>
<sequence length="241" mass="26541">MPPYHHWKPHQQHLTTTEALIVSLSLHLHSSNPNPGGSATLAKISTSFDEICNSSEALRPVPSQFIPGFTMMTEENLWSSASTSSVSNAFSHMSIGAQSWLLAEDNGQAILAAIQPSRASEHRRKEVINYLQSLIIQTFGAERKIPYKQISKGLFLKSSPRNEKYGVSLKMEEKSSGTFDLSLEEFPLLPVAKKAMPSKSLQPNKSTVEAPQPQKSSPVSENIEFGFFEPSAICTFFLSSS</sequence>
<gene>
    <name evidence="1" type="ORF">RHMOL_Rhmol03G0174800</name>
</gene>
<name>A0ACC0PGS6_RHOML</name>
<keyword evidence="2" id="KW-1185">Reference proteome</keyword>
<evidence type="ECO:0000313" key="2">
    <source>
        <dbReference type="Proteomes" id="UP001062846"/>
    </source>
</evidence>
<dbReference type="Proteomes" id="UP001062846">
    <property type="component" value="Chromosome 3"/>
</dbReference>
<reference evidence="1" key="1">
    <citation type="submission" date="2022-02" db="EMBL/GenBank/DDBJ databases">
        <title>Plant Genome Project.</title>
        <authorList>
            <person name="Zhang R.-G."/>
        </authorList>
    </citation>
    <scope>NUCLEOTIDE SEQUENCE</scope>
    <source>
        <strain evidence="1">AT1</strain>
    </source>
</reference>
<comment type="caution">
    <text evidence="1">The sequence shown here is derived from an EMBL/GenBank/DDBJ whole genome shotgun (WGS) entry which is preliminary data.</text>
</comment>
<accession>A0ACC0PGS6</accession>